<keyword evidence="8" id="KW-1185">Reference proteome</keyword>
<protein>
    <submittedName>
        <fullName evidence="7">Site-specific recombinase XerD</fullName>
    </submittedName>
</protein>
<dbReference type="InterPro" id="IPR013762">
    <property type="entry name" value="Integrase-like_cat_sf"/>
</dbReference>
<dbReference type="GO" id="GO:0003677">
    <property type="term" value="F:DNA binding"/>
    <property type="evidence" value="ECO:0007669"/>
    <property type="project" value="UniProtKB-UniRule"/>
</dbReference>
<dbReference type="Gene3D" id="1.10.150.130">
    <property type="match status" value="1"/>
</dbReference>
<dbReference type="SUPFAM" id="SSF56349">
    <property type="entry name" value="DNA breaking-rejoining enzymes"/>
    <property type="match status" value="1"/>
</dbReference>
<dbReference type="OrthoDB" id="5914130at2"/>
<dbReference type="GO" id="GO:0006310">
    <property type="term" value="P:DNA recombination"/>
    <property type="evidence" value="ECO:0007669"/>
    <property type="project" value="UniProtKB-KW"/>
</dbReference>
<dbReference type="RefSeq" id="WP_123710569.1">
    <property type="nucleotide sequence ID" value="NZ_RKHR01000003.1"/>
</dbReference>
<evidence type="ECO:0000256" key="2">
    <source>
        <dbReference type="ARBA" id="ARBA00023125"/>
    </source>
</evidence>
<evidence type="ECO:0000313" key="7">
    <source>
        <dbReference type="EMBL" id="ROS04578.1"/>
    </source>
</evidence>
<reference evidence="7 8" key="1">
    <citation type="submission" date="2018-11" db="EMBL/GenBank/DDBJ databases">
        <title>Genomic Encyclopedia of Type Strains, Phase IV (KMG-IV): sequencing the most valuable type-strain genomes for metagenomic binning, comparative biology and taxonomic classification.</title>
        <authorList>
            <person name="Goeker M."/>
        </authorList>
    </citation>
    <scope>NUCLEOTIDE SEQUENCE [LARGE SCALE GENOMIC DNA]</scope>
    <source>
        <strain evidence="7 8">DSM 100316</strain>
    </source>
</reference>
<dbReference type="InterPro" id="IPR044068">
    <property type="entry name" value="CB"/>
</dbReference>
<dbReference type="Gene3D" id="1.10.443.10">
    <property type="entry name" value="Intergrase catalytic core"/>
    <property type="match status" value="1"/>
</dbReference>
<dbReference type="InterPro" id="IPR052925">
    <property type="entry name" value="Phage_Integrase-like_Recomb"/>
</dbReference>
<dbReference type="Pfam" id="PF00589">
    <property type="entry name" value="Phage_integrase"/>
    <property type="match status" value="1"/>
</dbReference>
<evidence type="ECO:0000313" key="8">
    <source>
        <dbReference type="Proteomes" id="UP000275394"/>
    </source>
</evidence>
<dbReference type="Proteomes" id="UP000275394">
    <property type="component" value="Unassembled WGS sequence"/>
</dbReference>
<dbReference type="InterPro" id="IPR010998">
    <property type="entry name" value="Integrase_recombinase_N"/>
</dbReference>
<evidence type="ECO:0000256" key="3">
    <source>
        <dbReference type="ARBA" id="ARBA00023172"/>
    </source>
</evidence>
<evidence type="ECO:0000256" key="1">
    <source>
        <dbReference type="ARBA" id="ARBA00022908"/>
    </source>
</evidence>
<keyword evidence="2 4" id="KW-0238">DNA-binding</keyword>
<evidence type="ECO:0000259" key="6">
    <source>
        <dbReference type="PROSITE" id="PS51900"/>
    </source>
</evidence>
<dbReference type="AlphaFoldDB" id="A0A3N2DXP4"/>
<dbReference type="SUPFAM" id="SSF47823">
    <property type="entry name" value="lambda integrase-like, N-terminal domain"/>
    <property type="match status" value="1"/>
</dbReference>
<dbReference type="GO" id="GO:0015074">
    <property type="term" value="P:DNA integration"/>
    <property type="evidence" value="ECO:0007669"/>
    <property type="project" value="UniProtKB-KW"/>
</dbReference>
<keyword evidence="3" id="KW-0233">DNA recombination</keyword>
<gene>
    <name evidence="7" type="ORF">EDC56_0084</name>
</gene>
<feature type="domain" description="Core-binding (CB)" evidence="6">
    <location>
        <begin position="16"/>
        <end position="90"/>
    </location>
</feature>
<evidence type="ECO:0000256" key="4">
    <source>
        <dbReference type="PROSITE-ProRule" id="PRU01248"/>
    </source>
</evidence>
<organism evidence="7 8">
    <name type="scientific">Sinobacterium caligoides</name>
    <dbReference type="NCBI Taxonomy" id="933926"/>
    <lineage>
        <taxon>Bacteria</taxon>
        <taxon>Pseudomonadati</taxon>
        <taxon>Pseudomonadota</taxon>
        <taxon>Gammaproteobacteria</taxon>
        <taxon>Cellvibrionales</taxon>
        <taxon>Spongiibacteraceae</taxon>
        <taxon>Sinobacterium</taxon>
    </lineage>
</organism>
<dbReference type="CDD" id="cd00799">
    <property type="entry name" value="INT_Cre_C"/>
    <property type="match status" value="1"/>
</dbReference>
<dbReference type="InterPro" id="IPR011010">
    <property type="entry name" value="DNA_brk_join_enz"/>
</dbReference>
<dbReference type="PROSITE" id="PS51900">
    <property type="entry name" value="CB"/>
    <property type="match status" value="1"/>
</dbReference>
<feature type="domain" description="Tyr recombinase" evidence="5">
    <location>
        <begin position="128"/>
        <end position="331"/>
    </location>
</feature>
<evidence type="ECO:0000259" key="5">
    <source>
        <dbReference type="PROSITE" id="PS51898"/>
    </source>
</evidence>
<dbReference type="EMBL" id="RKHR01000003">
    <property type="protein sequence ID" value="ROS04578.1"/>
    <property type="molecule type" value="Genomic_DNA"/>
</dbReference>
<sequence length="333" mass="37288">MPKIVSNKSVSRSPKEDSKVLVAGYMEAATAENTRRGYRSDVRVYEKWGGLLPASQNMLIEFLADMAQQRQMSTLRRYLASISKWHQLQGFVDPARSTQVKTLMRGIAKRHNRQARQAKPIAIAELEKIDGYLSLLAANHLDEMIDERTRKKERLVALRDRAMLLLGFWRAMRGAELLSVQIEDIKVIDGQGAEIYLRSSKADREGRGVTHRLPCLDALCPIEAIKAWLCESQLTSGPLFRSINRWGGVAGSAMGVNSLAPWMRGLLIKAGVADSESYSAHSMRRGFATHAVSCGTDLKELMSYVGWKDVSSAMRYIDHEASLQSLLPARLQR</sequence>
<proteinExistence type="predicted"/>
<dbReference type="InterPro" id="IPR002104">
    <property type="entry name" value="Integrase_catalytic"/>
</dbReference>
<name>A0A3N2DXP4_9GAMM</name>
<accession>A0A3N2DXP4</accession>
<dbReference type="PANTHER" id="PTHR34605:SF3">
    <property type="entry name" value="P CELL-TYPE AGGLUTINATION PROTEIN MAP4-LIKE-RELATED"/>
    <property type="match status" value="1"/>
</dbReference>
<dbReference type="PANTHER" id="PTHR34605">
    <property type="entry name" value="PHAGE_INTEGRASE DOMAIN-CONTAINING PROTEIN"/>
    <property type="match status" value="1"/>
</dbReference>
<keyword evidence="1" id="KW-0229">DNA integration</keyword>
<comment type="caution">
    <text evidence="7">The sequence shown here is derived from an EMBL/GenBank/DDBJ whole genome shotgun (WGS) entry which is preliminary data.</text>
</comment>
<dbReference type="PROSITE" id="PS51898">
    <property type="entry name" value="TYR_RECOMBINASE"/>
    <property type="match status" value="1"/>
</dbReference>